<sequence length="69" mass="7033">MGNSRIALLIALAVDNFGSGLFLPLVVVYAVQVIGLTVGVAGTAVMIGTMVGLAGPATHWTTGRSRRPP</sequence>
<evidence type="ECO:0000256" key="1">
    <source>
        <dbReference type="SAM" id="Phobius"/>
    </source>
</evidence>
<dbReference type="RefSeq" id="WP_233733731.1">
    <property type="nucleotide sequence ID" value="NZ_JAJVCN010000004.1"/>
</dbReference>
<protein>
    <recommendedName>
        <fullName evidence="4">Major facilitator superfamily (MFS) profile domain-containing protein</fullName>
    </recommendedName>
</protein>
<gene>
    <name evidence="2" type="ORF">LWC34_52125</name>
</gene>
<reference evidence="2 3" key="1">
    <citation type="submission" date="2021-12" db="EMBL/GenBank/DDBJ databases">
        <title>Genome sequence of Kibdelosporangium philippinense ATCC 49844.</title>
        <authorList>
            <person name="Fedorov E.A."/>
            <person name="Omeragic M."/>
            <person name="Shalygina K.F."/>
            <person name="Maclea K.S."/>
        </authorList>
    </citation>
    <scope>NUCLEOTIDE SEQUENCE [LARGE SCALE GENOMIC DNA]</scope>
    <source>
        <strain evidence="2 3">ATCC 49844</strain>
    </source>
</reference>
<proteinExistence type="predicted"/>
<keyword evidence="1" id="KW-0812">Transmembrane</keyword>
<dbReference type="Proteomes" id="UP001521150">
    <property type="component" value="Unassembled WGS sequence"/>
</dbReference>
<evidence type="ECO:0000313" key="2">
    <source>
        <dbReference type="EMBL" id="MCE7011303.1"/>
    </source>
</evidence>
<dbReference type="EMBL" id="JAJVCN010000004">
    <property type="protein sequence ID" value="MCE7011303.1"/>
    <property type="molecule type" value="Genomic_DNA"/>
</dbReference>
<keyword evidence="1" id="KW-1133">Transmembrane helix</keyword>
<keyword evidence="3" id="KW-1185">Reference proteome</keyword>
<comment type="caution">
    <text evidence="2">The sequence shown here is derived from an EMBL/GenBank/DDBJ whole genome shotgun (WGS) entry which is preliminary data.</text>
</comment>
<evidence type="ECO:0000313" key="3">
    <source>
        <dbReference type="Proteomes" id="UP001521150"/>
    </source>
</evidence>
<organism evidence="2 3">
    <name type="scientific">Kibdelosporangium philippinense</name>
    <dbReference type="NCBI Taxonomy" id="211113"/>
    <lineage>
        <taxon>Bacteria</taxon>
        <taxon>Bacillati</taxon>
        <taxon>Actinomycetota</taxon>
        <taxon>Actinomycetes</taxon>
        <taxon>Pseudonocardiales</taxon>
        <taxon>Pseudonocardiaceae</taxon>
        <taxon>Kibdelosporangium</taxon>
    </lineage>
</organism>
<evidence type="ECO:0008006" key="4">
    <source>
        <dbReference type="Google" id="ProtNLM"/>
    </source>
</evidence>
<feature type="transmembrane region" description="Helical" evidence="1">
    <location>
        <begin position="33"/>
        <end position="57"/>
    </location>
</feature>
<name>A0ABS8ZUC8_9PSEU</name>
<keyword evidence="1" id="KW-0472">Membrane</keyword>
<feature type="transmembrane region" description="Helical" evidence="1">
    <location>
        <begin position="7"/>
        <end position="27"/>
    </location>
</feature>
<accession>A0ABS8ZUC8</accession>